<feature type="region of interest" description="Disordered" evidence="18">
    <location>
        <begin position="704"/>
        <end position="724"/>
    </location>
</feature>
<comment type="caution">
    <text evidence="17">Lacks conserved residue(s) required for the propagation of feature annotation.</text>
</comment>
<feature type="region of interest" description="Disordered" evidence="18">
    <location>
        <begin position="256"/>
        <end position="316"/>
    </location>
</feature>
<dbReference type="CDD" id="cd00062">
    <property type="entry name" value="FN2"/>
    <property type="match status" value="1"/>
</dbReference>
<evidence type="ECO:0000313" key="22">
    <source>
        <dbReference type="EMBL" id="CAH3016673.1"/>
    </source>
</evidence>
<dbReference type="Pfam" id="PF00040">
    <property type="entry name" value="fn2"/>
    <property type="match status" value="1"/>
</dbReference>
<feature type="domain" description="Fibronectin type-II" evidence="21">
    <location>
        <begin position="515"/>
        <end position="559"/>
    </location>
</feature>
<evidence type="ECO:0000259" key="21">
    <source>
        <dbReference type="PROSITE" id="PS51092"/>
    </source>
</evidence>
<keyword evidence="8" id="KW-0547">Nucleotide-binding</keyword>
<evidence type="ECO:0000256" key="11">
    <source>
        <dbReference type="ARBA" id="ARBA00022989"/>
    </source>
</evidence>
<evidence type="ECO:0000259" key="20">
    <source>
        <dbReference type="PROSITE" id="PS50948"/>
    </source>
</evidence>
<feature type="transmembrane region" description="Helical" evidence="19">
    <location>
        <begin position="6"/>
        <end position="30"/>
    </location>
</feature>
<evidence type="ECO:0000256" key="15">
    <source>
        <dbReference type="ARBA" id="ARBA00023170"/>
    </source>
</evidence>
<dbReference type="PANTHER" id="PTHR31535:SF3">
    <property type="entry name" value="REGULATORY PROTEIN ZESTE"/>
    <property type="match status" value="1"/>
</dbReference>
<feature type="region of interest" description="Disordered" evidence="18">
    <location>
        <begin position="335"/>
        <end position="389"/>
    </location>
</feature>
<evidence type="ECO:0000256" key="2">
    <source>
        <dbReference type="ARBA" id="ARBA00011902"/>
    </source>
</evidence>
<dbReference type="Gene3D" id="2.10.10.10">
    <property type="entry name" value="Fibronectin, type II, collagen-binding"/>
    <property type="match status" value="1"/>
</dbReference>
<dbReference type="EC" id="2.7.10.1" evidence="2"/>
<dbReference type="EMBL" id="CALNXI010000045">
    <property type="protein sequence ID" value="CAH3016673.1"/>
    <property type="molecule type" value="Genomic_DNA"/>
</dbReference>
<evidence type="ECO:0000256" key="18">
    <source>
        <dbReference type="SAM" id="MobiDB-lite"/>
    </source>
</evidence>
<feature type="compositionally biased region" description="Gly residues" evidence="18">
    <location>
        <begin position="715"/>
        <end position="724"/>
    </location>
</feature>
<evidence type="ECO:0000256" key="10">
    <source>
        <dbReference type="ARBA" id="ARBA00022840"/>
    </source>
</evidence>
<keyword evidence="12 19" id="KW-0472">Membrane</keyword>
<evidence type="ECO:0000313" key="23">
    <source>
        <dbReference type="Proteomes" id="UP001159427"/>
    </source>
</evidence>
<dbReference type="Pfam" id="PF00024">
    <property type="entry name" value="PAN_1"/>
    <property type="match status" value="2"/>
</dbReference>
<dbReference type="InterPro" id="IPR036943">
    <property type="entry name" value="FN_type2_sf"/>
</dbReference>
<keyword evidence="4" id="KW-0808">Transferase</keyword>
<keyword evidence="23" id="KW-1185">Reference proteome</keyword>
<comment type="caution">
    <text evidence="22">The sequence shown here is derived from an EMBL/GenBank/DDBJ whole genome shotgun (WGS) entry which is preliminary data.</text>
</comment>
<keyword evidence="15" id="KW-0675">Receptor</keyword>
<evidence type="ECO:0000256" key="16">
    <source>
        <dbReference type="ARBA" id="ARBA00023180"/>
    </source>
</evidence>
<feature type="compositionally biased region" description="Gly residues" evidence="18">
    <location>
        <begin position="335"/>
        <end position="356"/>
    </location>
</feature>
<dbReference type="Pfam" id="PF12810">
    <property type="entry name" value="ALK_LTK_GRD"/>
    <property type="match status" value="1"/>
</dbReference>
<evidence type="ECO:0000256" key="9">
    <source>
        <dbReference type="ARBA" id="ARBA00022777"/>
    </source>
</evidence>
<protein>
    <recommendedName>
        <fullName evidence="2">receptor protein-tyrosine kinase</fullName>
        <ecNumber evidence="2">2.7.10.1</ecNumber>
    </recommendedName>
</protein>
<keyword evidence="10" id="KW-0067">ATP-binding</keyword>
<keyword evidence="13" id="KW-0829">Tyrosine-protein kinase</keyword>
<evidence type="ECO:0000256" key="1">
    <source>
        <dbReference type="ARBA" id="ARBA00004251"/>
    </source>
</evidence>
<proteinExistence type="predicted"/>
<dbReference type="InterPro" id="IPR003609">
    <property type="entry name" value="Pan_app"/>
</dbReference>
<evidence type="ECO:0000256" key="5">
    <source>
        <dbReference type="ARBA" id="ARBA00022692"/>
    </source>
</evidence>
<dbReference type="InterPro" id="IPR000562">
    <property type="entry name" value="FN_type2_dom"/>
</dbReference>
<evidence type="ECO:0000256" key="13">
    <source>
        <dbReference type="ARBA" id="ARBA00023137"/>
    </source>
</evidence>
<keyword evidence="16" id="KW-0325">Glycoprotein</keyword>
<keyword evidence="9" id="KW-0418">Kinase</keyword>
<dbReference type="Proteomes" id="UP001159427">
    <property type="component" value="Unassembled WGS sequence"/>
</dbReference>
<dbReference type="SUPFAM" id="SSF57440">
    <property type="entry name" value="Kringle-like"/>
    <property type="match status" value="1"/>
</dbReference>
<feature type="compositionally biased region" description="Gly residues" evidence="18">
    <location>
        <begin position="275"/>
        <end position="284"/>
    </location>
</feature>
<evidence type="ECO:0000256" key="3">
    <source>
        <dbReference type="ARBA" id="ARBA00022475"/>
    </source>
</evidence>
<accession>A0ABN8LK91</accession>
<keyword evidence="14" id="KW-1015">Disulfide bond</keyword>
<dbReference type="PROSITE" id="PS50948">
    <property type="entry name" value="PAN"/>
    <property type="match status" value="1"/>
</dbReference>
<comment type="subcellular location">
    <subcellularLocation>
        <location evidence="1">Cell membrane</location>
        <topology evidence="1">Single-pass type I membrane protein</topology>
    </subcellularLocation>
</comment>
<name>A0ABN8LK91_9CNID</name>
<keyword evidence="3" id="KW-1003">Cell membrane</keyword>
<evidence type="ECO:0000256" key="4">
    <source>
        <dbReference type="ARBA" id="ARBA00022679"/>
    </source>
</evidence>
<dbReference type="SMART" id="SM00059">
    <property type="entry name" value="FN2"/>
    <property type="match status" value="1"/>
</dbReference>
<feature type="region of interest" description="Disordered" evidence="18">
    <location>
        <begin position="800"/>
        <end position="831"/>
    </location>
</feature>
<keyword evidence="7" id="KW-0677">Repeat</keyword>
<gene>
    <name evidence="22" type="ORF">PEVE_00031471</name>
</gene>
<evidence type="ECO:0000256" key="7">
    <source>
        <dbReference type="ARBA" id="ARBA00022737"/>
    </source>
</evidence>
<evidence type="ECO:0000256" key="12">
    <source>
        <dbReference type="ARBA" id="ARBA00023136"/>
    </source>
</evidence>
<dbReference type="PROSITE" id="PS51092">
    <property type="entry name" value="FN2_2"/>
    <property type="match status" value="1"/>
</dbReference>
<feature type="compositionally biased region" description="Basic and acidic residues" evidence="18">
    <location>
        <begin position="818"/>
        <end position="831"/>
    </location>
</feature>
<evidence type="ECO:0000256" key="6">
    <source>
        <dbReference type="ARBA" id="ARBA00022729"/>
    </source>
</evidence>
<organism evidence="22 23">
    <name type="scientific">Porites evermanni</name>
    <dbReference type="NCBI Taxonomy" id="104178"/>
    <lineage>
        <taxon>Eukaryota</taxon>
        <taxon>Metazoa</taxon>
        <taxon>Cnidaria</taxon>
        <taxon>Anthozoa</taxon>
        <taxon>Hexacorallia</taxon>
        <taxon>Scleractinia</taxon>
        <taxon>Fungiina</taxon>
        <taxon>Poritidae</taxon>
        <taxon>Porites</taxon>
    </lineage>
</organism>
<keyword evidence="5 19" id="KW-0812">Transmembrane</keyword>
<evidence type="ECO:0000256" key="17">
    <source>
        <dbReference type="PROSITE-ProRule" id="PRU00479"/>
    </source>
</evidence>
<dbReference type="InterPro" id="IPR013806">
    <property type="entry name" value="Kringle-like"/>
</dbReference>
<evidence type="ECO:0000256" key="19">
    <source>
        <dbReference type="SAM" id="Phobius"/>
    </source>
</evidence>
<feature type="domain" description="Apple" evidence="20">
    <location>
        <begin position="20"/>
        <end position="106"/>
    </location>
</feature>
<keyword evidence="6" id="KW-0732">Signal</keyword>
<reference evidence="22 23" key="1">
    <citation type="submission" date="2022-05" db="EMBL/GenBank/DDBJ databases">
        <authorList>
            <consortium name="Genoscope - CEA"/>
            <person name="William W."/>
        </authorList>
    </citation>
    <scope>NUCLEOTIDE SEQUENCE [LARGE SCALE GENOMIC DNA]</scope>
</reference>
<feature type="region of interest" description="Disordered" evidence="18">
    <location>
        <begin position="214"/>
        <end position="236"/>
    </location>
</feature>
<keyword evidence="11 19" id="KW-1133">Transmembrane helix</keyword>
<sequence length="841" mass="85877">MVSAIFYLSFVFTIVSLVTCTSCMLVESLVTSRKNVFLKGRVVQRQLTNSQLSCAHLCARINGCTSFNYNLESNIKGLCELLNGSNEAFDHSLTEGEGWIFGQVVSSQKKSEEQKSTPDINVHVTFTSLDANGREGPNNTSGYKGSQLEGKVQLVAGIQTWSVPVTGLYSITAWGASGGNGTGASPRLGGRGARIKGHFKLNAGERLKILVGQKGKCPSPLSQDSPGGGGGGTFVTNGNGSPLVVAGGGGGGAKFESFNTSLNGDPGQVTENGTRHGGYGGQGGSRCPNSSQIEGSGGGGYRGDGERSGTCTGGQSYLHGGNGGSSFPGIANGGFGGGGASTSHPGGGGGYSGGGIESKEHEVTVAGGGGSYNGGIMQENTGGVQQGDGKHKRDAMYNFFALAVVVLYLRRGVGQTIHRRAALFNTLENFRVINGDLIKRQRSQSLGTCTQQCLSEPSCASFNFGSSSDSRGFCELYKDGGDVTLSAKPGWLCGKLLDKRQFVKPPAECKTWRTKDGGCCVFPFFYQGKLHDTCIFDGQLWCSVTDNYDTDRMRGTCQDFNFTFTTLGAQGETGPSNTSGYQGTTLEHKVTLQKGIQIWKVPLNGTYAIEAWGASGADGRQKVDLVSSTRAGGKGAYMKGCFNLTQGTSVKILIGQRGSTGTIGSPSFGGGGGGTFVVLHPGNPLIIAGGGGGGGAPKSGYDVGDPGQITEKGSQSGGSNGTGGILLVESAPSENLDAGAGGGLNTDGESGRNAKGGLSFIKGGLGGNSMNGANGGFGGGGGGFLFPGAGGGYSGGSVKKKSGVTIAGGGGSLNRGNNQEKTKDVNRHDGKVVIALVDPEQ</sequence>
<dbReference type="PANTHER" id="PTHR31535">
    <property type="match status" value="1"/>
</dbReference>
<evidence type="ECO:0000256" key="14">
    <source>
        <dbReference type="ARBA" id="ARBA00023157"/>
    </source>
</evidence>
<dbReference type="InterPro" id="IPR055163">
    <property type="entry name" value="ALK/LTK-like_GRD"/>
</dbReference>
<evidence type="ECO:0000256" key="8">
    <source>
        <dbReference type="ARBA" id="ARBA00022741"/>
    </source>
</evidence>